<sequence>MGRFSFLTLFLFLTVKAASQNHTDPGIETYPTVFKTTGFNSTEHEFDLGTVPLTQLGPGEIDDPWISRLIDGCPQRCSVVGSDPANWTLLYTQPALTDCKLPLLFDLNVQGTETRYPIIRACTASSEKPIPKRAASSIPVTNNSNNITKNATAETQDLMPNTMKPVSSSICGAKGAIIDVLFTINPSILKPGDDTTSAVSILSSHLANSASCGEKILLAKLGSVVVGLYIGADVQITAAAKTINKFG</sequence>
<reference evidence="5" key="1">
    <citation type="journal article" date="2011" name="Genome Biol.">
        <title>Comparative and functional genomics provide insights into the pathogenicity of dermatophytic fungi.</title>
        <authorList>
            <person name="Burmester A."/>
            <person name="Shelest E."/>
            <person name="Gloeckner G."/>
            <person name="Heddergott C."/>
            <person name="Schindler S."/>
            <person name="Staib P."/>
            <person name="Heidel A."/>
            <person name="Felder M."/>
            <person name="Petzold A."/>
            <person name="Szafranski K."/>
            <person name="Feuermann M."/>
            <person name="Pedruzzi I."/>
            <person name="Priebe S."/>
            <person name="Groth M."/>
            <person name="Winkler R."/>
            <person name="Li W."/>
            <person name="Kniemeyer O."/>
            <person name="Schroeckh V."/>
            <person name="Hertweck C."/>
            <person name="Hube B."/>
            <person name="White T.C."/>
            <person name="Platzer M."/>
            <person name="Guthke R."/>
            <person name="Heitman J."/>
            <person name="Woestemeyer J."/>
            <person name="Zipfel P.F."/>
            <person name="Monod M."/>
            <person name="Brakhage A.A."/>
        </authorList>
    </citation>
    <scope>NUCLEOTIDE SEQUENCE [LARGE SCALE GENOMIC DNA]</scope>
    <source>
        <strain evidence="5">ATCC MYA-4681 / CBS 112371</strain>
    </source>
</reference>
<dbReference type="HOGENOM" id="CLU_1120800_0_0_1"/>
<dbReference type="Proteomes" id="UP000008866">
    <property type="component" value="Unassembled WGS sequence"/>
</dbReference>
<gene>
    <name evidence="4" type="ORF">ARB_05154</name>
</gene>
<dbReference type="EMBL" id="ABSU01000002">
    <property type="protein sequence ID" value="EFE36216.1"/>
    <property type="molecule type" value="Genomic_DNA"/>
</dbReference>
<protein>
    <submittedName>
        <fullName evidence="4">Uncharacterized protein</fullName>
    </submittedName>
</protein>
<dbReference type="OMA" id="PIIRACT"/>
<proteinExistence type="predicted"/>
<dbReference type="GO" id="GO:0008061">
    <property type="term" value="F:chitin binding"/>
    <property type="evidence" value="ECO:0007669"/>
    <property type="project" value="UniProtKB-KW"/>
</dbReference>
<dbReference type="KEGG" id="abe:ARB_05154"/>
<organism evidence="4 5">
    <name type="scientific">Arthroderma benhamiae (strain ATCC MYA-4681 / CBS 112371)</name>
    <name type="common">Trichophyton mentagrophytes</name>
    <dbReference type="NCBI Taxonomy" id="663331"/>
    <lineage>
        <taxon>Eukaryota</taxon>
        <taxon>Fungi</taxon>
        <taxon>Dikarya</taxon>
        <taxon>Ascomycota</taxon>
        <taxon>Pezizomycotina</taxon>
        <taxon>Eurotiomycetes</taxon>
        <taxon>Eurotiomycetidae</taxon>
        <taxon>Onygenales</taxon>
        <taxon>Arthrodermataceae</taxon>
        <taxon>Trichophyton</taxon>
    </lineage>
</organism>
<feature type="chain" id="PRO_5003053505" evidence="3">
    <location>
        <begin position="20"/>
        <end position="247"/>
    </location>
</feature>
<keyword evidence="3" id="KW-0732">Signal</keyword>
<evidence type="ECO:0000313" key="5">
    <source>
        <dbReference type="Proteomes" id="UP000008866"/>
    </source>
</evidence>
<name>D4ALF7_ARTBC</name>
<dbReference type="PANTHER" id="PTHR47700">
    <property type="entry name" value="V CHITINASE, PUTATIVE (AFU_ORTHOLOGUE AFUA_6G13720)-RELATED"/>
    <property type="match status" value="1"/>
</dbReference>
<evidence type="ECO:0000256" key="2">
    <source>
        <dbReference type="ARBA" id="ARBA00023026"/>
    </source>
</evidence>
<accession>D4ALF7</accession>
<evidence type="ECO:0000256" key="3">
    <source>
        <dbReference type="SAM" id="SignalP"/>
    </source>
</evidence>
<dbReference type="AlphaFoldDB" id="D4ALF7"/>
<evidence type="ECO:0000313" key="4">
    <source>
        <dbReference type="EMBL" id="EFE36216.1"/>
    </source>
</evidence>
<feature type="signal peptide" evidence="3">
    <location>
        <begin position="1"/>
        <end position="19"/>
    </location>
</feature>
<dbReference type="PANTHER" id="PTHR47700:SF2">
    <property type="entry name" value="CHITINASE"/>
    <property type="match status" value="1"/>
</dbReference>
<dbReference type="RefSeq" id="XP_003016861.1">
    <property type="nucleotide sequence ID" value="XM_003016815.1"/>
</dbReference>
<keyword evidence="5" id="KW-1185">Reference proteome</keyword>
<dbReference type="GeneID" id="9526338"/>
<keyword evidence="2" id="KW-0843">Virulence</keyword>
<dbReference type="InterPro" id="IPR053214">
    <property type="entry name" value="LysM12-like"/>
</dbReference>
<evidence type="ECO:0000256" key="1">
    <source>
        <dbReference type="ARBA" id="ARBA00022669"/>
    </source>
</evidence>
<keyword evidence="1" id="KW-0147">Chitin-binding</keyword>
<comment type="caution">
    <text evidence="4">The sequence shown here is derived from an EMBL/GenBank/DDBJ whole genome shotgun (WGS) entry which is preliminary data.</text>
</comment>
<dbReference type="eggNOG" id="KOG2806">
    <property type="taxonomic scope" value="Eukaryota"/>
</dbReference>